<reference evidence="2 3" key="1">
    <citation type="submission" date="2020-01" db="EMBL/GenBank/DDBJ databases">
        <title>Genome sequence of Arachis hypogaea, cultivar Shitouqi.</title>
        <authorList>
            <person name="Zhuang W."/>
            <person name="Chen H."/>
            <person name="Varshney R."/>
            <person name="Wang D."/>
            <person name="Ming R."/>
        </authorList>
    </citation>
    <scope>NUCLEOTIDE SEQUENCE [LARGE SCALE GENOMIC DNA]</scope>
    <source>
        <tissue evidence="2">Young leaf</tissue>
    </source>
</reference>
<dbReference type="EMBL" id="CP031001">
    <property type="protein sequence ID" value="QHN76538.1"/>
    <property type="molecule type" value="Genomic_DNA"/>
</dbReference>
<dbReference type="Proteomes" id="UP000464620">
    <property type="component" value="Chromosome B09"/>
</dbReference>
<dbReference type="PANTHER" id="PTHR34835">
    <property type="entry name" value="OS07G0283600 PROTEIN-RELATED"/>
    <property type="match status" value="1"/>
</dbReference>
<sequence length="350" mass="39881">MADSSTSSTSSTSQNASKTRKHSHFRAKIKVQNIQIVVRNLHQNNIKLSVKNLKRKQSNNTRHKMAARNQTKDLKCATHLLSDKFRNMTEEKKAIVRDLGFGGLMHVPPLRVDHQLLRELANNFKLGENRLKTGYGSFQITPKTIGDALGINATGNLFPEKVEYKQLSDDDKIIYRRFQGKTLKSLTDEMMEIGVGSEEERLMFKRIFILYIQMAFLLPTTINKISLVHLAPIFKMDGISERNWGGGHVLTFLIKGITDYQEKKKKAIDGCLFALMIIYFHLSENKGKKRAERPPKPWIANWTKEQLVERMTAEKEEILVCIDAHSSCIDAKHATTCCIDAKMFASMQPS</sequence>
<proteinExistence type="predicted"/>
<evidence type="ECO:0000313" key="3">
    <source>
        <dbReference type="Proteomes" id="UP000464620"/>
    </source>
</evidence>
<evidence type="ECO:0000256" key="1">
    <source>
        <dbReference type="SAM" id="MobiDB-lite"/>
    </source>
</evidence>
<gene>
    <name evidence="2" type="ORF">DS421_19g644730</name>
</gene>
<evidence type="ECO:0008006" key="4">
    <source>
        <dbReference type="Google" id="ProtNLM"/>
    </source>
</evidence>
<evidence type="ECO:0000313" key="2">
    <source>
        <dbReference type="EMBL" id="QHN76538.1"/>
    </source>
</evidence>
<feature type="region of interest" description="Disordered" evidence="1">
    <location>
        <begin position="1"/>
        <end position="25"/>
    </location>
</feature>
<dbReference type="AlphaFoldDB" id="A0A6B9V823"/>
<organism evidence="2 3">
    <name type="scientific">Arachis hypogaea</name>
    <name type="common">Peanut</name>
    <dbReference type="NCBI Taxonomy" id="3818"/>
    <lineage>
        <taxon>Eukaryota</taxon>
        <taxon>Viridiplantae</taxon>
        <taxon>Streptophyta</taxon>
        <taxon>Embryophyta</taxon>
        <taxon>Tracheophyta</taxon>
        <taxon>Spermatophyta</taxon>
        <taxon>Magnoliopsida</taxon>
        <taxon>eudicotyledons</taxon>
        <taxon>Gunneridae</taxon>
        <taxon>Pentapetalae</taxon>
        <taxon>rosids</taxon>
        <taxon>fabids</taxon>
        <taxon>Fabales</taxon>
        <taxon>Fabaceae</taxon>
        <taxon>Papilionoideae</taxon>
        <taxon>50 kb inversion clade</taxon>
        <taxon>dalbergioids sensu lato</taxon>
        <taxon>Dalbergieae</taxon>
        <taxon>Pterocarpus clade</taxon>
        <taxon>Arachis</taxon>
    </lineage>
</organism>
<feature type="compositionally biased region" description="Low complexity" evidence="1">
    <location>
        <begin position="1"/>
        <end position="13"/>
    </location>
</feature>
<accession>A0A6B9V823</accession>
<name>A0A6B9V823_ARAHY</name>
<dbReference type="PANTHER" id="PTHR34835:SF82">
    <property type="entry name" value="OS01G0826651 PROTEIN"/>
    <property type="match status" value="1"/>
</dbReference>
<protein>
    <recommendedName>
        <fullName evidence="4">Aminotransferase-like plant mobile domain-containing protein</fullName>
    </recommendedName>
</protein>